<feature type="zinc finger region" description="C3H1-type" evidence="5">
    <location>
        <begin position="51"/>
        <end position="79"/>
    </location>
</feature>
<sequence length="181" mass="20237">MAKKATKSKAPTGLSLEYTSMCSFFAEGKCLRGEKCKFAHSTSQMRQRPNLTHTSLCHEFMRKRSCKNGDRCKYAHGDKELRSERKLELGSGKQELVWDPIGLSRDASGAAPAAATNLLPLMQKLMGSEKPAPWSQPCKVHVQNGHIRCNLDRLVPKDVFPMRIKNFRVDGIGEGFCQVLL</sequence>
<evidence type="ECO:0000256" key="4">
    <source>
        <dbReference type="ARBA" id="ARBA00022833"/>
    </source>
</evidence>
<keyword evidence="1 5" id="KW-0479">Metal-binding</keyword>
<gene>
    <name evidence="7" type="ORF">EVOR1521_LOCUS1427</name>
</gene>
<dbReference type="Proteomes" id="UP001178507">
    <property type="component" value="Unassembled WGS sequence"/>
</dbReference>
<evidence type="ECO:0000313" key="8">
    <source>
        <dbReference type="Proteomes" id="UP001178507"/>
    </source>
</evidence>
<dbReference type="GO" id="GO:0008270">
    <property type="term" value="F:zinc ion binding"/>
    <property type="evidence" value="ECO:0007669"/>
    <property type="project" value="UniProtKB-KW"/>
</dbReference>
<feature type="domain" description="C3H1-type" evidence="6">
    <location>
        <begin position="16"/>
        <end position="43"/>
    </location>
</feature>
<keyword evidence="3 5" id="KW-0863">Zinc-finger</keyword>
<dbReference type="GO" id="GO:0003729">
    <property type="term" value="F:mRNA binding"/>
    <property type="evidence" value="ECO:0007669"/>
    <property type="project" value="InterPro"/>
</dbReference>
<keyword evidence="4 5" id="KW-0862">Zinc</keyword>
<dbReference type="PANTHER" id="PTHR12547:SF18">
    <property type="entry name" value="PROTEIN TIS11"/>
    <property type="match status" value="1"/>
</dbReference>
<proteinExistence type="predicted"/>
<dbReference type="Gene3D" id="4.10.1000.10">
    <property type="entry name" value="Zinc finger, CCCH-type"/>
    <property type="match status" value="2"/>
</dbReference>
<protein>
    <recommendedName>
        <fullName evidence="6">C3H1-type domain-containing protein</fullName>
    </recommendedName>
</protein>
<dbReference type="InterPro" id="IPR045877">
    <property type="entry name" value="ZFP36-like"/>
</dbReference>
<feature type="zinc finger region" description="C3H1-type" evidence="5">
    <location>
        <begin position="16"/>
        <end position="43"/>
    </location>
</feature>
<accession>A0AA36HMA7</accession>
<evidence type="ECO:0000313" key="7">
    <source>
        <dbReference type="EMBL" id="CAJ1370989.1"/>
    </source>
</evidence>
<comment type="caution">
    <text evidence="7">The sequence shown here is derived from an EMBL/GenBank/DDBJ whole genome shotgun (WGS) entry which is preliminary data.</text>
</comment>
<keyword evidence="8" id="KW-1185">Reference proteome</keyword>
<dbReference type="PROSITE" id="PS50103">
    <property type="entry name" value="ZF_C3H1"/>
    <property type="match status" value="2"/>
</dbReference>
<dbReference type="InterPro" id="IPR036855">
    <property type="entry name" value="Znf_CCCH_sf"/>
</dbReference>
<feature type="domain" description="C3H1-type" evidence="6">
    <location>
        <begin position="51"/>
        <end position="79"/>
    </location>
</feature>
<dbReference type="EMBL" id="CAUJNA010000047">
    <property type="protein sequence ID" value="CAJ1370989.1"/>
    <property type="molecule type" value="Genomic_DNA"/>
</dbReference>
<dbReference type="AlphaFoldDB" id="A0AA36HMA7"/>
<dbReference type="PANTHER" id="PTHR12547">
    <property type="entry name" value="CCCH ZINC FINGER/TIS11-RELATED"/>
    <property type="match status" value="1"/>
</dbReference>
<organism evidence="7 8">
    <name type="scientific">Effrenium voratum</name>
    <dbReference type="NCBI Taxonomy" id="2562239"/>
    <lineage>
        <taxon>Eukaryota</taxon>
        <taxon>Sar</taxon>
        <taxon>Alveolata</taxon>
        <taxon>Dinophyceae</taxon>
        <taxon>Suessiales</taxon>
        <taxon>Symbiodiniaceae</taxon>
        <taxon>Effrenium</taxon>
    </lineage>
</organism>
<dbReference type="Pfam" id="PF00642">
    <property type="entry name" value="zf-CCCH"/>
    <property type="match status" value="2"/>
</dbReference>
<reference evidence="7" key="1">
    <citation type="submission" date="2023-08" db="EMBL/GenBank/DDBJ databases">
        <authorList>
            <person name="Chen Y."/>
            <person name="Shah S."/>
            <person name="Dougan E. K."/>
            <person name="Thang M."/>
            <person name="Chan C."/>
        </authorList>
    </citation>
    <scope>NUCLEOTIDE SEQUENCE</scope>
</reference>
<dbReference type="SUPFAM" id="SSF90229">
    <property type="entry name" value="CCCH zinc finger"/>
    <property type="match status" value="2"/>
</dbReference>
<dbReference type="SMART" id="SM00356">
    <property type="entry name" value="ZnF_C3H1"/>
    <property type="match status" value="2"/>
</dbReference>
<evidence type="ECO:0000256" key="2">
    <source>
        <dbReference type="ARBA" id="ARBA00022737"/>
    </source>
</evidence>
<evidence type="ECO:0000259" key="6">
    <source>
        <dbReference type="PROSITE" id="PS50103"/>
    </source>
</evidence>
<keyword evidence="2" id="KW-0677">Repeat</keyword>
<dbReference type="InterPro" id="IPR000571">
    <property type="entry name" value="Znf_CCCH"/>
</dbReference>
<evidence type="ECO:0000256" key="1">
    <source>
        <dbReference type="ARBA" id="ARBA00022723"/>
    </source>
</evidence>
<name>A0AA36HMA7_9DINO</name>
<evidence type="ECO:0000256" key="3">
    <source>
        <dbReference type="ARBA" id="ARBA00022771"/>
    </source>
</evidence>
<evidence type="ECO:0000256" key="5">
    <source>
        <dbReference type="PROSITE-ProRule" id="PRU00723"/>
    </source>
</evidence>